<feature type="non-terminal residue" evidence="1">
    <location>
        <position position="1"/>
    </location>
</feature>
<dbReference type="EMBL" id="QJKJ01003379">
    <property type="protein sequence ID" value="RDX98770.1"/>
    <property type="molecule type" value="Genomic_DNA"/>
</dbReference>
<protein>
    <submittedName>
        <fullName evidence="1">Uncharacterized protein</fullName>
    </submittedName>
</protein>
<proteinExistence type="predicted"/>
<reference evidence="1" key="1">
    <citation type="submission" date="2018-05" db="EMBL/GenBank/DDBJ databases">
        <title>Draft genome of Mucuna pruriens seed.</title>
        <authorList>
            <person name="Nnadi N.E."/>
            <person name="Vos R."/>
            <person name="Hasami M.H."/>
            <person name="Devisetty U.K."/>
            <person name="Aguiy J.C."/>
        </authorList>
    </citation>
    <scope>NUCLEOTIDE SEQUENCE [LARGE SCALE GENOMIC DNA]</scope>
    <source>
        <strain evidence="1">JCA_2017</strain>
    </source>
</reference>
<evidence type="ECO:0000313" key="1">
    <source>
        <dbReference type="EMBL" id="RDX98770.1"/>
    </source>
</evidence>
<organism evidence="1 2">
    <name type="scientific">Mucuna pruriens</name>
    <name type="common">Velvet bean</name>
    <name type="synonym">Dolichos pruriens</name>
    <dbReference type="NCBI Taxonomy" id="157652"/>
    <lineage>
        <taxon>Eukaryota</taxon>
        <taxon>Viridiplantae</taxon>
        <taxon>Streptophyta</taxon>
        <taxon>Embryophyta</taxon>
        <taxon>Tracheophyta</taxon>
        <taxon>Spermatophyta</taxon>
        <taxon>Magnoliopsida</taxon>
        <taxon>eudicotyledons</taxon>
        <taxon>Gunneridae</taxon>
        <taxon>Pentapetalae</taxon>
        <taxon>rosids</taxon>
        <taxon>fabids</taxon>
        <taxon>Fabales</taxon>
        <taxon>Fabaceae</taxon>
        <taxon>Papilionoideae</taxon>
        <taxon>50 kb inversion clade</taxon>
        <taxon>NPAAA clade</taxon>
        <taxon>indigoferoid/millettioid clade</taxon>
        <taxon>Phaseoleae</taxon>
        <taxon>Mucuna</taxon>
    </lineage>
</organism>
<gene>
    <name evidence="1" type="ORF">CR513_18266</name>
</gene>
<comment type="caution">
    <text evidence="1">The sequence shown here is derived from an EMBL/GenBank/DDBJ whole genome shotgun (WGS) entry which is preliminary data.</text>
</comment>
<name>A0A371H7J7_MUCPR</name>
<dbReference type="OrthoDB" id="1306039at2759"/>
<evidence type="ECO:0000313" key="2">
    <source>
        <dbReference type="Proteomes" id="UP000257109"/>
    </source>
</evidence>
<keyword evidence="2" id="KW-1185">Reference proteome</keyword>
<sequence length="118" mass="13807">MVVQTQGNLLLAVNALISWKCKKQDSISKSSIEAEYHTMFTTCFEMIWLCGLLTKNNQLRCMLTTLVLYILQQIQFTMNEQNTLKLIITRSKKRMIIESSINHISQYLFKQLIFLLKV</sequence>
<dbReference type="Proteomes" id="UP000257109">
    <property type="component" value="Unassembled WGS sequence"/>
</dbReference>
<dbReference type="AlphaFoldDB" id="A0A371H7J7"/>
<accession>A0A371H7J7</accession>